<sequence>IIIHGSNPYDETTWSDPVHVNFMGYDTSPFWDQNGDAYILTIPSPAIQLAKVNLTTARVGNWSTLWTGTGGEAPEGPHLYYGDSMYYLMIAEGGTGDNHMETMAQSKTLLGPYESNPANPVLTAANTTRFFQTIGHADLFQDALDNWWAVALATREDTTHDYHPMGRETVLTPVTWETGEWPVFSIVEGEMEGWARPPAGSIAGDGPWITDGYAMDFAPGSSLPLQLTHWRFPANASYEISPAEHPYTLKLNPSSANLTYDLKSAPPGGQAFLGQLNEEAGVTSFLQQNKHVELGVVLLQANEPYLRVRGVSTVTLPSYQTALPAAWANTTLHLEIKALNWTHYALSIGPAASMSSMKTLAYPINSALGGGFTGTFVGVYATSNGGDGSTPAYFSNWTYLPQGQFIN</sequence>
<dbReference type="Pfam" id="PF04616">
    <property type="entry name" value="Glyco_hydro_43"/>
    <property type="match status" value="1"/>
</dbReference>
<dbReference type="Pfam" id="PF17851">
    <property type="entry name" value="GH43_C2"/>
    <property type="match status" value="1"/>
</dbReference>
<dbReference type="InterPro" id="IPR006710">
    <property type="entry name" value="Glyco_hydro_43"/>
</dbReference>
<comment type="similarity">
    <text evidence="1 5">Belongs to the glycosyl hydrolase 43 family.</text>
</comment>
<evidence type="ECO:0000256" key="4">
    <source>
        <dbReference type="ARBA" id="ARBA00023295"/>
    </source>
</evidence>
<dbReference type="SUPFAM" id="SSF75005">
    <property type="entry name" value="Arabinanase/levansucrase/invertase"/>
    <property type="match status" value="1"/>
</dbReference>
<evidence type="ECO:0000256" key="3">
    <source>
        <dbReference type="ARBA" id="ARBA00022801"/>
    </source>
</evidence>
<feature type="non-terminal residue" evidence="7">
    <location>
        <position position="1"/>
    </location>
</feature>
<dbReference type="PANTHER" id="PTHR42812:SF17">
    <property type="entry name" value="BETA-XYLOSIDASE C-TERMINAL CONCANAVALIN A-LIKE DOMAIN-CONTAINING PROTEIN-RELATED"/>
    <property type="match status" value="1"/>
</dbReference>
<dbReference type="InterPro" id="IPR041542">
    <property type="entry name" value="GH43_C2"/>
</dbReference>
<dbReference type="HOGENOM" id="CLU_016508_3_0_1"/>
<evidence type="ECO:0000256" key="2">
    <source>
        <dbReference type="ARBA" id="ARBA00022729"/>
    </source>
</evidence>
<dbReference type="PANTHER" id="PTHR42812">
    <property type="entry name" value="BETA-XYLOSIDASE"/>
    <property type="match status" value="1"/>
</dbReference>
<evidence type="ECO:0000259" key="6">
    <source>
        <dbReference type="Pfam" id="PF17851"/>
    </source>
</evidence>
<accession>G3Y4W2</accession>
<protein>
    <recommendedName>
        <fullName evidence="6">Beta-xylosidase C-terminal Concanavalin A-like domain-containing protein</fullName>
    </recommendedName>
</protein>
<dbReference type="SUPFAM" id="SSF49899">
    <property type="entry name" value="Concanavalin A-like lectins/glucanases"/>
    <property type="match status" value="1"/>
</dbReference>
<evidence type="ECO:0000256" key="5">
    <source>
        <dbReference type="RuleBase" id="RU361187"/>
    </source>
</evidence>
<dbReference type="InterPro" id="IPR023296">
    <property type="entry name" value="Glyco_hydro_beta-prop_sf"/>
</dbReference>
<keyword evidence="2" id="KW-0732">Signal</keyword>
<dbReference type="InterPro" id="IPR051795">
    <property type="entry name" value="Glycosyl_Hydrlase_43"/>
</dbReference>
<comment type="caution">
    <text evidence="7">The sequence shown here is derived from an EMBL/GenBank/DDBJ whole genome shotgun (WGS) entry which is preliminary data.</text>
</comment>
<dbReference type="GO" id="GO:0005975">
    <property type="term" value="P:carbohydrate metabolic process"/>
    <property type="evidence" value="ECO:0007669"/>
    <property type="project" value="InterPro"/>
</dbReference>
<dbReference type="GO" id="GO:0004553">
    <property type="term" value="F:hydrolase activity, hydrolyzing O-glycosyl compounds"/>
    <property type="evidence" value="ECO:0007669"/>
    <property type="project" value="InterPro"/>
</dbReference>
<organism evidence="7 8">
    <name type="scientific">Aspergillus niger (strain ATCC 1015 / CBS 113.46 / FGSC A1144 / LSHB Ac4 / NCTC 3858a / NRRL 328 / USDA 3528.7)</name>
    <dbReference type="NCBI Taxonomy" id="380704"/>
    <lineage>
        <taxon>Eukaryota</taxon>
        <taxon>Fungi</taxon>
        <taxon>Dikarya</taxon>
        <taxon>Ascomycota</taxon>
        <taxon>Pezizomycotina</taxon>
        <taxon>Eurotiomycetes</taxon>
        <taxon>Eurotiomycetidae</taxon>
        <taxon>Eurotiales</taxon>
        <taxon>Aspergillaceae</taxon>
        <taxon>Aspergillus</taxon>
        <taxon>Aspergillus subgen. Circumdati</taxon>
    </lineage>
</organism>
<name>G3Y4W2_ASPNA</name>
<dbReference type="EMBL" id="ACJE01000013">
    <property type="protein sequence ID" value="EHA21627.1"/>
    <property type="molecule type" value="Genomic_DNA"/>
</dbReference>
<keyword evidence="4 5" id="KW-0326">Glycosidase</keyword>
<evidence type="ECO:0000256" key="1">
    <source>
        <dbReference type="ARBA" id="ARBA00009865"/>
    </source>
</evidence>
<dbReference type="AlphaFoldDB" id="G3Y4W2"/>
<evidence type="ECO:0000313" key="8">
    <source>
        <dbReference type="Proteomes" id="UP000009038"/>
    </source>
</evidence>
<keyword evidence="3 5" id="KW-0378">Hydrolase</keyword>
<dbReference type="InterPro" id="IPR013320">
    <property type="entry name" value="ConA-like_dom_sf"/>
</dbReference>
<gene>
    <name evidence="7" type="ORF">ASPNIDRAFT_132396</name>
</gene>
<evidence type="ECO:0000313" key="7">
    <source>
        <dbReference type="EMBL" id="EHA21627.1"/>
    </source>
</evidence>
<dbReference type="Gene3D" id="2.115.10.20">
    <property type="entry name" value="Glycosyl hydrolase domain, family 43"/>
    <property type="match status" value="1"/>
</dbReference>
<dbReference type="Proteomes" id="UP000009038">
    <property type="component" value="Unassembled WGS sequence"/>
</dbReference>
<dbReference type="STRING" id="380704.G3Y4W2"/>
<proteinExistence type="inferred from homology"/>
<dbReference type="Gene3D" id="2.60.120.200">
    <property type="match status" value="1"/>
</dbReference>
<reference evidence="7 8" key="1">
    <citation type="journal article" date="2011" name="Genome Res.">
        <title>Comparative genomics of citric-acid-producing Aspergillus niger ATCC 1015 versus enzyme-producing CBS 513.88.</title>
        <authorList>
            <person name="Andersen M.R."/>
            <person name="Salazar M.P."/>
            <person name="Schaap P.J."/>
            <person name="van de Vondervoort P.J."/>
            <person name="Culley D."/>
            <person name="Thykaer J."/>
            <person name="Frisvad J.C."/>
            <person name="Nielsen K.F."/>
            <person name="Albang R."/>
            <person name="Albermann K."/>
            <person name="Berka R.M."/>
            <person name="Braus G.H."/>
            <person name="Braus-Stromeyer S.A."/>
            <person name="Corrochano L.M."/>
            <person name="Dai Z."/>
            <person name="van Dijck P.W."/>
            <person name="Hofmann G."/>
            <person name="Lasure L.L."/>
            <person name="Magnuson J.K."/>
            <person name="Menke H."/>
            <person name="Meijer M."/>
            <person name="Meijer S.L."/>
            <person name="Nielsen J.B."/>
            <person name="Nielsen M.L."/>
            <person name="van Ooyen A.J."/>
            <person name="Pel H.J."/>
            <person name="Poulsen L."/>
            <person name="Samson R.A."/>
            <person name="Stam H."/>
            <person name="Tsang A."/>
            <person name="van den Brink J.M."/>
            <person name="Atkins A."/>
            <person name="Aerts A."/>
            <person name="Shapiro H."/>
            <person name="Pangilinan J."/>
            <person name="Salamov A."/>
            <person name="Lou Y."/>
            <person name="Lindquist E."/>
            <person name="Lucas S."/>
            <person name="Grimwood J."/>
            <person name="Grigoriev I.V."/>
            <person name="Kubicek C.P."/>
            <person name="Martinez D."/>
            <person name="van Peij N.N."/>
            <person name="Roubos J.A."/>
            <person name="Nielsen J."/>
            <person name="Baker S.E."/>
        </authorList>
    </citation>
    <scope>NUCLEOTIDE SEQUENCE [LARGE SCALE GENOMIC DNA]</scope>
    <source>
        <strain evidence="8">ATCC 1015 / CBS 113.46 / FGSC A1144 / LSHB Ac4 / NCTC 3858a / NRRL 328 / USDA 3528.7</strain>
    </source>
</reference>
<dbReference type="OrthoDB" id="408373at2759"/>
<feature type="domain" description="Beta-xylosidase C-terminal Concanavalin A-like" evidence="6">
    <location>
        <begin position="277"/>
        <end position="399"/>
    </location>
</feature>